<feature type="transmembrane region" description="Helical" evidence="8">
    <location>
        <begin position="350"/>
        <end position="376"/>
    </location>
</feature>
<keyword evidence="4 8" id="KW-1003">Cell membrane</keyword>
<evidence type="ECO:0000313" key="12">
    <source>
        <dbReference type="Proteomes" id="UP000257109"/>
    </source>
</evidence>
<evidence type="ECO:0000256" key="5">
    <source>
        <dbReference type="ARBA" id="ARBA00022692"/>
    </source>
</evidence>
<dbReference type="InterPro" id="IPR006702">
    <property type="entry name" value="CASP_dom"/>
</dbReference>
<comment type="caution">
    <text evidence="11">The sequence shown here is derived from an EMBL/GenBank/DDBJ whole genome shotgun (WGS) entry which is preliminary data.</text>
</comment>
<evidence type="ECO:0000259" key="10">
    <source>
        <dbReference type="Pfam" id="PF04535"/>
    </source>
</evidence>
<keyword evidence="7 8" id="KW-0472">Membrane</keyword>
<feature type="region of interest" description="Disordered" evidence="9">
    <location>
        <begin position="182"/>
        <end position="205"/>
    </location>
</feature>
<evidence type="ECO:0000256" key="7">
    <source>
        <dbReference type="ARBA" id="ARBA00023136"/>
    </source>
</evidence>
<evidence type="ECO:0000256" key="6">
    <source>
        <dbReference type="ARBA" id="ARBA00022989"/>
    </source>
</evidence>
<evidence type="ECO:0000256" key="2">
    <source>
        <dbReference type="ARBA" id="ARBA00007651"/>
    </source>
</evidence>
<comment type="caution">
    <text evidence="8">Lacks conserved residue(s) required for the propagation of feature annotation.</text>
</comment>
<dbReference type="AlphaFoldDB" id="A0A371FRL0"/>
<dbReference type="GO" id="GO:0005886">
    <property type="term" value="C:plasma membrane"/>
    <property type="evidence" value="ECO:0007669"/>
    <property type="project" value="UniProtKB-SubCell"/>
</dbReference>
<dbReference type="EMBL" id="QJKJ01008093">
    <property type="protein sequence ID" value="RDX80820.1"/>
    <property type="molecule type" value="Genomic_DNA"/>
</dbReference>
<dbReference type="PANTHER" id="PTHR33573:SF50">
    <property type="entry name" value="CASP-LIKE PROTEIN 4A3"/>
    <property type="match status" value="1"/>
</dbReference>
<evidence type="ECO:0000256" key="1">
    <source>
        <dbReference type="ARBA" id="ARBA00004651"/>
    </source>
</evidence>
<evidence type="ECO:0000256" key="9">
    <source>
        <dbReference type="SAM" id="MobiDB-lite"/>
    </source>
</evidence>
<organism evidence="11 12">
    <name type="scientific">Mucuna pruriens</name>
    <name type="common">Velvet bean</name>
    <name type="synonym">Dolichos pruriens</name>
    <dbReference type="NCBI Taxonomy" id="157652"/>
    <lineage>
        <taxon>Eukaryota</taxon>
        <taxon>Viridiplantae</taxon>
        <taxon>Streptophyta</taxon>
        <taxon>Embryophyta</taxon>
        <taxon>Tracheophyta</taxon>
        <taxon>Spermatophyta</taxon>
        <taxon>Magnoliopsida</taxon>
        <taxon>eudicotyledons</taxon>
        <taxon>Gunneridae</taxon>
        <taxon>Pentapetalae</taxon>
        <taxon>rosids</taxon>
        <taxon>fabids</taxon>
        <taxon>Fabales</taxon>
        <taxon>Fabaceae</taxon>
        <taxon>Papilionoideae</taxon>
        <taxon>50 kb inversion clade</taxon>
        <taxon>NPAAA clade</taxon>
        <taxon>indigoferoid/millettioid clade</taxon>
        <taxon>Phaseoleae</taxon>
        <taxon>Mucuna</taxon>
    </lineage>
</organism>
<dbReference type="OrthoDB" id="672180at2759"/>
<evidence type="ECO:0000256" key="8">
    <source>
        <dbReference type="RuleBase" id="RU361233"/>
    </source>
</evidence>
<comment type="similarity">
    <text evidence="2 8">Belongs to the Casparian strip membrane proteins (CASP) family.</text>
</comment>
<proteinExistence type="inferred from homology"/>
<dbReference type="Pfam" id="PF04535">
    <property type="entry name" value="CASP_dom"/>
    <property type="match status" value="1"/>
</dbReference>
<dbReference type="Proteomes" id="UP000257109">
    <property type="component" value="Unassembled WGS sequence"/>
</dbReference>
<dbReference type="PANTHER" id="PTHR33573">
    <property type="entry name" value="CASP-LIKE PROTEIN 4A4"/>
    <property type="match status" value="1"/>
</dbReference>
<reference evidence="11" key="1">
    <citation type="submission" date="2018-05" db="EMBL/GenBank/DDBJ databases">
        <title>Draft genome of Mucuna pruriens seed.</title>
        <authorList>
            <person name="Nnadi N.E."/>
            <person name="Vos R."/>
            <person name="Hasami M.H."/>
            <person name="Devisetty U.K."/>
            <person name="Aguiy J.C."/>
        </authorList>
    </citation>
    <scope>NUCLEOTIDE SEQUENCE [LARGE SCALE GENOMIC DNA]</scope>
    <source>
        <strain evidence="11">JCA_2017</strain>
    </source>
</reference>
<accession>A0A371FRL0</accession>
<feature type="transmembrane region" description="Helical" evidence="8">
    <location>
        <begin position="308"/>
        <end position="330"/>
    </location>
</feature>
<keyword evidence="12" id="KW-1185">Reference proteome</keyword>
<evidence type="ECO:0000256" key="3">
    <source>
        <dbReference type="ARBA" id="ARBA00011489"/>
    </source>
</evidence>
<evidence type="ECO:0000256" key="4">
    <source>
        <dbReference type="ARBA" id="ARBA00022475"/>
    </source>
</evidence>
<feature type="non-terminal residue" evidence="11">
    <location>
        <position position="380"/>
    </location>
</feature>
<comment type="subunit">
    <text evidence="3 8">Homodimer and heterodimers.</text>
</comment>
<feature type="compositionally biased region" description="Basic and acidic residues" evidence="9">
    <location>
        <begin position="126"/>
        <end position="140"/>
    </location>
</feature>
<feature type="region of interest" description="Disordered" evidence="9">
    <location>
        <begin position="89"/>
        <end position="142"/>
    </location>
</feature>
<comment type="subcellular location">
    <subcellularLocation>
        <location evidence="1 8">Cell membrane</location>
        <topology evidence="1 8">Multi-pass membrane protein</topology>
    </subcellularLocation>
</comment>
<feature type="compositionally biased region" description="Polar residues" evidence="9">
    <location>
        <begin position="96"/>
        <end position="106"/>
    </location>
</feature>
<dbReference type="STRING" id="157652.A0A371FRL0"/>
<name>A0A371FRL0_MUCPR</name>
<protein>
    <recommendedName>
        <fullName evidence="8">CASP-like protein</fullName>
    </recommendedName>
</protein>
<feature type="domain" description="Casparian strip membrane protein" evidence="10">
    <location>
        <begin position="215"/>
        <end position="363"/>
    </location>
</feature>
<feature type="non-terminal residue" evidence="11">
    <location>
        <position position="1"/>
    </location>
</feature>
<keyword evidence="5 8" id="KW-0812">Transmembrane</keyword>
<keyword evidence="6 8" id="KW-1133">Transmembrane helix</keyword>
<sequence length="380" mass="42834">PNTREHYRGVNCVKQSTWHRLPLRNINETKPIALFLFHFLSFSHHPNKLFSFFVCPRLYFLTRLHFKILATQTNANGKRRIATHEDHTAAMKKSLSKNSESSTQFDSPLRFHSPMRWDGTDPPESPEYRSPENSPEKHADNSMAIVTVDKFKQFTPEKRAEHRKPQETTPSAAVTVLNDSRMEQPQRPAAKAGPRIGGDERGARSAAAGWKTEEALSKAALGFRLSEVVVCLISFSVMAADKTQGWSGDSFDRYREYRYCLSVNVIGFAYSALQACDLTCQLATGKHLISHHLRYHFDFLMDQASSTLFLCLFFVTKVLAYLLISASSSAATRVDDWQSNWGKDEFTEMATASIGMAFLAFVAFAMSSLISGYTLCNRTS</sequence>
<evidence type="ECO:0000313" key="11">
    <source>
        <dbReference type="EMBL" id="RDX80820.1"/>
    </source>
</evidence>
<gene>
    <name evidence="11" type="ORF">CR513_38576</name>
</gene>